<evidence type="ECO:0000313" key="2">
    <source>
        <dbReference type="EMBL" id="GFH47000.1"/>
    </source>
</evidence>
<dbReference type="EMBL" id="BLLK01000022">
    <property type="protein sequence ID" value="GFH47000.1"/>
    <property type="molecule type" value="Genomic_DNA"/>
</dbReference>
<evidence type="ECO:0000313" key="3">
    <source>
        <dbReference type="Proteomes" id="UP001054902"/>
    </source>
</evidence>
<feature type="compositionally biased region" description="Basic and acidic residues" evidence="1">
    <location>
        <begin position="180"/>
        <end position="199"/>
    </location>
</feature>
<feature type="compositionally biased region" description="Polar residues" evidence="1">
    <location>
        <begin position="42"/>
        <end position="52"/>
    </location>
</feature>
<feature type="region of interest" description="Disordered" evidence="1">
    <location>
        <begin position="167"/>
        <end position="200"/>
    </location>
</feature>
<feature type="compositionally biased region" description="Polar residues" evidence="1">
    <location>
        <begin position="117"/>
        <end position="130"/>
    </location>
</feature>
<feature type="compositionally biased region" description="Basic and acidic residues" evidence="1">
    <location>
        <begin position="20"/>
        <end position="39"/>
    </location>
</feature>
<feature type="region of interest" description="Disordered" evidence="1">
    <location>
        <begin position="1"/>
        <end position="70"/>
    </location>
</feature>
<dbReference type="AlphaFoldDB" id="A0AAD3H1K8"/>
<gene>
    <name evidence="2" type="ORF">CTEN210_03475</name>
</gene>
<name>A0AAD3H1K8_9STRA</name>
<accession>A0AAD3H1K8</accession>
<comment type="caution">
    <text evidence="2">The sequence shown here is derived from an EMBL/GenBank/DDBJ whole genome shotgun (WGS) entry which is preliminary data.</text>
</comment>
<feature type="region of interest" description="Disordered" evidence="1">
    <location>
        <begin position="117"/>
        <end position="152"/>
    </location>
</feature>
<reference evidence="2 3" key="1">
    <citation type="journal article" date="2021" name="Sci. Rep.">
        <title>The genome of the diatom Chaetoceros tenuissimus carries an ancient integrated fragment of an extant virus.</title>
        <authorList>
            <person name="Hongo Y."/>
            <person name="Kimura K."/>
            <person name="Takaki Y."/>
            <person name="Yoshida Y."/>
            <person name="Baba S."/>
            <person name="Kobayashi G."/>
            <person name="Nagasaki K."/>
            <person name="Hano T."/>
            <person name="Tomaru Y."/>
        </authorList>
    </citation>
    <scope>NUCLEOTIDE SEQUENCE [LARGE SCALE GENOMIC DNA]</scope>
    <source>
        <strain evidence="2 3">NIES-3715</strain>
    </source>
</reference>
<evidence type="ECO:0000256" key="1">
    <source>
        <dbReference type="SAM" id="MobiDB-lite"/>
    </source>
</evidence>
<dbReference type="Proteomes" id="UP001054902">
    <property type="component" value="Unassembled WGS sequence"/>
</dbReference>
<protein>
    <submittedName>
        <fullName evidence="2">Uncharacterized protein</fullName>
    </submittedName>
</protein>
<keyword evidence="3" id="KW-1185">Reference proteome</keyword>
<proteinExistence type="predicted"/>
<sequence>MSPKQSKKGNIQHNLNKGMESNDERTGEYRHERKQHPDDDMNNSSSVKSMFQSYDLKNKSHAPNQCSRETRRLGAIGKAENDAFTTSETLSLEKQCQNDDAMKNGIYENIEELKPIHTTSRYSPTPNQKLPTKKRKLTTSASSPEHHSKKRSALLDIKVEVSPIEKDQTAECLDSPTDIYEGKSHFPLEPAESKSENRDVSVSASVSSVRNGEETKSGLSLDCLEHTIGRHVELSNQFNTSFQVKSPLSPEQENAIAAQNIITDAIAALKRDTFLPNNNIPSSLLFPHDNNEGQRFRDELVSRYPSMLAQLYRGYDKPIPSIIPRSDDLPSDGEK</sequence>
<organism evidence="2 3">
    <name type="scientific">Chaetoceros tenuissimus</name>
    <dbReference type="NCBI Taxonomy" id="426638"/>
    <lineage>
        <taxon>Eukaryota</taxon>
        <taxon>Sar</taxon>
        <taxon>Stramenopiles</taxon>
        <taxon>Ochrophyta</taxon>
        <taxon>Bacillariophyta</taxon>
        <taxon>Coscinodiscophyceae</taxon>
        <taxon>Chaetocerotophycidae</taxon>
        <taxon>Chaetocerotales</taxon>
        <taxon>Chaetocerotaceae</taxon>
        <taxon>Chaetoceros</taxon>
    </lineage>
</organism>